<gene>
    <name evidence="2" type="ORF">MSL71_20340</name>
</gene>
<accession>A0A4U8YKI5</accession>
<dbReference type="Proteomes" id="UP000507962">
    <property type="component" value="Unassembled WGS sequence"/>
</dbReference>
<protein>
    <submittedName>
        <fullName evidence="2">Uncharacterized protein</fullName>
    </submittedName>
</protein>
<proteinExistence type="predicted"/>
<feature type="region of interest" description="Disordered" evidence="1">
    <location>
        <begin position="150"/>
        <end position="171"/>
    </location>
</feature>
<dbReference type="RefSeq" id="WP_180139776.1">
    <property type="nucleotide sequence ID" value="NZ_CAADHO010000003.1"/>
</dbReference>
<dbReference type="EMBL" id="CAADHO010000003">
    <property type="protein sequence ID" value="VFQ44385.1"/>
    <property type="molecule type" value="Genomic_DNA"/>
</dbReference>
<name>A0A4U8YKI5_9BACT</name>
<keyword evidence="3" id="KW-1185">Reference proteome</keyword>
<dbReference type="AlphaFoldDB" id="A0A4U8YKI5"/>
<sequence>MFDINAYRDECKSRIQEALPELANVLDYDESHDLKGDGAFPAAFVNIVDIHPGIDPGDGRVGLLLRTVIHIITKKPEGGSRAVARKQVEALAVAAIPALFGERFAGLESPLVFVGGYGDLGDDKHKSRAEWGLEFTARISTGQELWTDLPDLEPPERIFSDFGTGAEEATR</sequence>
<evidence type="ECO:0000313" key="3">
    <source>
        <dbReference type="Proteomes" id="UP000507962"/>
    </source>
</evidence>
<reference evidence="2 3" key="1">
    <citation type="submission" date="2019-03" db="EMBL/GenBank/DDBJ databases">
        <authorList>
            <person name="Nijsse B."/>
        </authorList>
    </citation>
    <scope>NUCLEOTIDE SEQUENCE [LARGE SCALE GENOMIC DNA]</scope>
    <source>
        <strain evidence="2">Desulfoluna butyratoxydans MSL71</strain>
    </source>
</reference>
<organism evidence="2 3">
    <name type="scientific">Desulfoluna butyratoxydans</name>
    <dbReference type="NCBI Taxonomy" id="231438"/>
    <lineage>
        <taxon>Bacteria</taxon>
        <taxon>Pseudomonadati</taxon>
        <taxon>Thermodesulfobacteriota</taxon>
        <taxon>Desulfobacteria</taxon>
        <taxon>Desulfobacterales</taxon>
        <taxon>Desulfolunaceae</taxon>
        <taxon>Desulfoluna</taxon>
    </lineage>
</organism>
<evidence type="ECO:0000313" key="2">
    <source>
        <dbReference type="EMBL" id="VFQ44385.1"/>
    </source>
</evidence>
<evidence type="ECO:0000256" key="1">
    <source>
        <dbReference type="SAM" id="MobiDB-lite"/>
    </source>
</evidence>